<gene>
    <name evidence="2" type="ORF">QTG54_016644</name>
</gene>
<proteinExistence type="predicted"/>
<feature type="compositionally biased region" description="Low complexity" evidence="1">
    <location>
        <begin position="247"/>
        <end position="292"/>
    </location>
</feature>
<comment type="caution">
    <text evidence="2">The sequence shown here is derived from an EMBL/GenBank/DDBJ whole genome shotgun (WGS) entry which is preliminary data.</text>
</comment>
<evidence type="ECO:0000313" key="2">
    <source>
        <dbReference type="EMBL" id="KAK1732667.1"/>
    </source>
</evidence>
<evidence type="ECO:0000256" key="1">
    <source>
        <dbReference type="SAM" id="MobiDB-lite"/>
    </source>
</evidence>
<dbReference type="Pfam" id="PF05787">
    <property type="entry name" value="PhoX"/>
    <property type="match status" value="1"/>
</dbReference>
<feature type="region of interest" description="Disordered" evidence="1">
    <location>
        <begin position="471"/>
        <end position="493"/>
    </location>
</feature>
<feature type="compositionally biased region" description="Low complexity" evidence="1">
    <location>
        <begin position="302"/>
        <end position="330"/>
    </location>
</feature>
<dbReference type="PANTHER" id="PTHR35399:SF2">
    <property type="entry name" value="DUF839 DOMAIN-CONTAINING PROTEIN"/>
    <property type="match status" value="1"/>
</dbReference>
<organism evidence="2 3">
    <name type="scientific">Skeletonema marinoi</name>
    <dbReference type="NCBI Taxonomy" id="267567"/>
    <lineage>
        <taxon>Eukaryota</taxon>
        <taxon>Sar</taxon>
        <taxon>Stramenopiles</taxon>
        <taxon>Ochrophyta</taxon>
        <taxon>Bacillariophyta</taxon>
        <taxon>Coscinodiscophyceae</taxon>
        <taxon>Thalassiosirophycidae</taxon>
        <taxon>Thalassiosirales</taxon>
        <taxon>Skeletonemataceae</taxon>
        <taxon>Skeletonema</taxon>
        <taxon>Skeletonema marinoi-dohrnii complex</taxon>
    </lineage>
</organism>
<evidence type="ECO:0000313" key="3">
    <source>
        <dbReference type="Proteomes" id="UP001224775"/>
    </source>
</evidence>
<accession>A0AAD8XSE6</accession>
<protein>
    <submittedName>
        <fullName evidence="2">DUF839 domain-containing protein</fullName>
    </submittedName>
</protein>
<feature type="region of interest" description="Disordered" evidence="1">
    <location>
        <begin position="242"/>
        <end position="333"/>
    </location>
</feature>
<dbReference type="InterPro" id="IPR008557">
    <property type="entry name" value="PhoX"/>
</dbReference>
<dbReference type="SUPFAM" id="SSF63825">
    <property type="entry name" value="YWTD domain"/>
    <property type="match status" value="1"/>
</dbReference>
<sequence length="705" mass="75201">MCVACINYSTGSQLSTTMNLSGLALALALTRSPVVAAAANQRALRADTVGLRSSNGMASYDEALGIPKCNSEGTSCDTGALLNGRGEVHPEPNSPNTLDTTNCLDGISGGTSDESVDRIVVRSESGGYMTEEESVLITATVNCWADGWEEDYVYFYHASVQEADNSNWNFIKRIQCTGGGLQNLTTPYTLPKGSEHVVRVSIRYVDSNDFTSNSGSCGIGSFDDNDDVAFTVVTATLSPNITQTLGPTAATTPEPSTTSPSSSPSTATPTPNPSLSTSASPSLTTSSSLQPTVASSLSPSMSRKPTSKPSLPPSVSLSPTSAPSNTPSASGTMLSPTKSPFILFTYGESLYRDNDLGIQISVGLTATQIAQSGSSVSYANGGQSSRSYHGMMDGAGIAQLPDGGYAYLSNAEKSSGNGGVYGLYFNKDGEIIDYKALLTGTSRNCGGGMSPWNTWISCEEVGSGQCWQVEPDPNKPNHNSPKPTLLGGPSGGAYETVAVDNTNENKPVFFTTEDKSNGELRRFEADGNDWDALHVGGQTTYLQFLSGNRFQWTLNIEDGKSSAWNHYPNAEGIIYHNSTLYFVAKVTRTLFILDLNDMTYTSERTGSSWVGQGAFNSQPDQIIESDLDKRKYIYFTEDGGNAPGVHVRDREGNYYTMVRGVPGGRYSGDETVGIAFSPDRRKFYFGFQDAGVLMEVTRNDGHAFN</sequence>
<name>A0AAD8XSE6_9STRA</name>
<dbReference type="EMBL" id="JATAAI010000061">
    <property type="protein sequence ID" value="KAK1732667.1"/>
    <property type="molecule type" value="Genomic_DNA"/>
</dbReference>
<reference evidence="2" key="1">
    <citation type="submission" date="2023-06" db="EMBL/GenBank/DDBJ databases">
        <title>Survivors Of The Sea: Transcriptome response of Skeletonema marinoi to long-term dormancy.</title>
        <authorList>
            <person name="Pinder M.I.M."/>
            <person name="Kourtchenko O."/>
            <person name="Robertson E.K."/>
            <person name="Larsson T."/>
            <person name="Maumus F."/>
            <person name="Osuna-Cruz C.M."/>
            <person name="Vancaester E."/>
            <person name="Stenow R."/>
            <person name="Vandepoele K."/>
            <person name="Ploug H."/>
            <person name="Bruchert V."/>
            <person name="Godhe A."/>
            <person name="Topel M."/>
        </authorList>
    </citation>
    <scope>NUCLEOTIDE SEQUENCE</scope>
    <source>
        <strain evidence="2">R05AC</strain>
    </source>
</reference>
<dbReference type="Proteomes" id="UP001224775">
    <property type="component" value="Unassembled WGS sequence"/>
</dbReference>
<keyword evidence="3" id="KW-1185">Reference proteome</keyword>
<dbReference type="AlphaFoldDB" id="A0AAD8XSE6"/>
<dbReference type="PANTHER" id="PTHR35399">
    <property type="entry name" value="SLR8030 PROTEIN"/>
    <property type="match status" value="1"/>
</dbReference>